<dbReference type="AlphaFoldDB" id="A6J075"/>
<accession>A6J075</accession>
<protein>
    <submittedName>
        <fullName evidence="2">RCG21696</fullName>
    </submittedName>
</protein>
<evidence type="ECO:0000256" key="1">
    <source>
        <dbReference type="SAM" id="MobiDB-lite"/>
    </source>
</evidence>
<name>A6J075_RAT</name>
<gene>
    <name evidence="2" type="ORF">rCG_21696</name>
</gene>
<feature type="region of interest" description="Disordered" evidence="1">
    <location>
        <begin position="1"/>
        <end position="48"/>
    </location>
</feature>
<reference evidence="2 3" key="1">
    <citation type="submission" date="2005-07" db="EMBL/GenBank/DDBJ databases">
        <authorList>
            <person name="Mural R.J."/>
            <person name="Li P.W."/>
            <person name="Adams M.D."/>
            <person name="Amanatides P.G."/>
            <person name="Baden-Tillson H."/>
            <person name="Barnstead M."/>
            <person name="Chin S.H."/>
            <person name="Dew I."/>
            <person name="Evans C.A."/>
            <person name="Ferriera S."/>
            <person name="Flanigan M."/>
            <person name="Fosler C."/>
            <person name="Glodek A."/>
            <person name="Gu Z."/>
            <person name="Holt R.A."/>
            <person name="Jennings D."/>
            <person name="Kraft C.L."/>
            <person name="Lu F."/>
            <person name="Nguyen T."/>
            <person name="Nusskern D.R."/>
            <person name="Pfannkoch C.M."/>
            <person name="Sitter C."/>
            <person name="Sutton G.G."/>
            <person name="Venter J.C."/>
            <person name="Wang Z."/>
            <person name="Woodage T."/>
            <person name="Zheng X.H."/>
            <person name="Zhong F."/>
        </authorList>
    </citation>
    <scope>NUCLEOTIDE SEQUENCE [LARGE SCALE GENOMIC DNA]</scope>
    <source>
        <strain>BN</strain>
        <strain evidence="3">Sprague-Dawley</strain>
    </source>
</reference>
<proteinExistence type="predicted"/>
<organism evidence="2 3">
    <name type="scientific">Rattus norvegicus</name>
    <name type="common">Rat</name>
    <dbReference type="NCBI Taxonomy" id="10116"/>
    <lineage>
        <taxon>Eukaryota</taxon>
        <taxon>Metazoa</taxon>
        <taxon>Chordata</taxon>
        <taxon>Craniata</taxon>
        <taxon>Vertebrata</taxon>
        <taxon>Euteleostomi</taxon>
        <taxon>Mammalia</taxon>
        <taxon>Eutheria</taxon>
        <taxon>Euarchontoglires</taxon>
        <taxon>Glires</taxon>
        <taxon>Rodentia</taxon>
        <taxon>Myomorpha</taxon>
        <taxon>Muroidea</taxon>
        <taxon>Muridae</taxon>
        <taxon>Murinae</taxon>
        <taxon>Rattus</taxon>
    </lineage>
</organism>
<dbReference type="Proteomes" id="UP000234681">
    <property type="component" value="Chromosome 12"/>
</dbReference>
<evidence type="ECO:0000313" key="2">
    <source>
        <dbReference type="EMBL" id="EDM13314.1"/>
    </source>
</evidence>
<dbReference type="EMBL" id="CH473973">
    <property type="protein sequence ID" value="EDM13314.1"/>
    <property type="molecule type" value="Genomic_DNA"/>
</dbReference>
<feature type="compositionally biased region" description="Low complexity" evidence="1">
    <location>
        <begin position="1"/>
        <end position="30"/>
    </location>
</feature>
<evidence type="ECO:0000313" key="3">
    <source>
        <dbReference type="Proteomes" id="UP000234681"/>
    </source>
</evidence>
<sequence length="79" mass="7055">MAGAVAEVAASSPAAGAARFGTGAGASARPSGGGLDRPASSPSSCPGVPEDSGCAFAFSAGCVASSRSAGAAVTSAGPP</sequence>